<evidence type="ECO:0000313" key="2">
    <source>
        <dbReference type="Proteomes" id="UP000308705"/>
    </source>
</evidence>
<dbReference type="AlphaFoldDB" id="A0A4U3M8W7"/>
<name>A0A4U3M8W7_9ACTN</name>
<accession>A0A4U3M8W7</accession>
<dbReference type="Proteomes" id="UP000308705">
    <property type="component" value="Unassembled WGS sequence"/>
</dbReference>
<evidence type="ECO:0000313" key="1">
    <source>
        <dbReference type="EMBL" id="TKK85331.1"/>
    </source>
</evidence>
<keyword evidence="2" id="KW-1185">Reference proteome</keyword>
<dbReference type="EMBL" id="SZQA01000028">
    <property type="protein sequence ID" value="TKK85331.1"/>
    <property type="molecule type" value="Genomic_DNA"/>
</dbReference>
<comment type="caution">
    <text evidence="1">The sequence shown here is derived from an EMBL/GenBank/DDBJ whole genome shotgun (WGS) entry which is preliminary data.</text>
</comment>
<dbReference type="RefSeq" id="WP_137249666.1">
    <property type="nucleotide sequence ID" value="NZ_SZQA01000028.1"/>
</dbReference>
<sequence>MGVEAVQHIGGVVEDHCQAACVTATGIAVAAIIGWGGVVGPFAQHPTGQAVHQHRRGIFAKSDQRGVAQIG</sequence>
<organism evidence="1 2">
    <name type="scientific">Herbidospora galbida</name>
    <dbReference type="NCBI Taxonomy" id="2575442"/>
    <lineage>
        <taxon>Bacteria</taxon>
        <taxon>Bacillati</taxon>
        <taxon>Actinomycetota</taxon>
        <taxon>Actinomycetes</taxon>
        <taxon>Streptosporangiales</taxon>
        <taxon>Streptosporangiaceae</taxon>
        <taxon>Herbidospora</taxon>
    </lineage>
</organism>
<gene>
    <name evidence="1" type="ORF">FDA94_25805</name>
</gene>
<protein>
    <submittedName>
        <fullName evidence="1">Uncharacterized protein</fullName>
    </submittedName>
</protein>
<reference evidence="1 2" key="1">
    <citation type="submission" date="2019-04" db="EMBL/GenBank/DDBJ databases">
        <title>Herbidospora sp. NEAU-GS14.nov., a novel actinomycete isolated from soil.</title>
        <authorList>
            <person name="Han L."/>
        </authorList>
    </citation>
    <scope>NUCLEOTIDE SEQUENCE [LARGE SCALE GENOMIC DNA]</scope>
    <source>
        <strain evidence="1 2">NEAU-GS14</strain>
    </source>
</reference>
<proteinExistence type="predicted"/>